<feature type="region of interest" description="Disordered" evidence="1">
    <location>
        <begin position="57"/>
        <end position="155"/>
    </location>
</feature>
<feature type="region of interest" description="Disordered" evidence="1">
    <location>
        <begin position="224"/>
        <end position="279"/>
    </location>
</feature>
<accession>A0AAI8VRZ6</accession>
<name>A0AAI8VRZ6_9PEZI</name>
<organism evidence="2 3">
    <name type="scientific">Anthostomella pinea</name>
    <dbReference type="NCBI Taxonomy" id="933095"/>
    <lineage>
        <taxon>Eukaryota</taxon>
        <taxon>Fungi</taxon>
        <taxon>Dikarya</taxon>
        <taxon>Ascomycota</taxon>
        <taxon>Pezizomycotina</taxon>
        <taxon>Sordariomycetes</taxon>
        <taxon>Xylariomycetidae</taxon>
        <taxon>Xylariales</taxon>
        <taxon>Xylariaceae</taxon>
        <taxon>Anthostomella</taxon>
    </lineage>
</organism>
<protein>
    <submittedName>
        <fullName evidence="2">Uu.00g011350.m01.CDS01</fullName>
    </submittedName>
</protein>
<evidence type="ECO:0000313" key="3">
    <source>
        <dbReference type="Proteomes" id="UP001295740"/>
    </source>
</evidence>
<proteinExistence type="predicted"/>
<dbReference type="Proteomes" id="UP001295740">
    <property type="component" value="Unassembled WGS sequence"/>
</dbReference>
<dbReference type="AlphaFoldDB" id="A0AAI8VRZ6"/>
<sequence length="751" mass="85712">MQEFLRRVLKATKEVFPRGTTFELGFEDGQLLTASSWLRLMNSREFSEVTFNLSLTSELDDDDDSDNGSDQSTLSPPMNPPARPTTVSRSMLETPSARQPSRGRSRETARTEKNTVGIDSETPGQAENPLKKSCPETLEPQRKSMGYPGSTDGEPNLPPFFTWLQSSRRDQLDSENSKLQAVESLLQSVDQSMKDRDGLYKATFHRKLHNLRNWHQSWAIPISERGKRSSSEPQPASAASIRNFEASKETESQQQSQTSPSQVYSSRKSSYHRPSLSSPKIFSTSFDKFRRPHRPKSAMGKLLANTNPLLFRLVWDRDTVADIPGVVSDVQDVSNHIREMVSILNDTVDVSSTLLRLFVPLDDHEDNDFVQKYFGSLDQVLRHPEFSLAMNNTTDHPDQWSIGDFTADISRKMGNALSILAQASFKSSNRSNEGSRWNRLRTTLRDPNDANSKLITKRFEKFKTRALDCLDRAQKDIILFSSTAHTGGVFLRPIGREFLVAAILTNLQNQLYDEGMRRRLFFEIKAVGLELDALRNIFKDQLSMFRKYVAILNPRSLRIPNEDRDRQLILEADYIQRHLQALNAKDDELRYLQLQAKDLKLQVKQSIEILEEDHGKAIFTIVTLFFLPITYLTDTQSLKVVHNQLPGDEHNIYQGIDKDQKFFWTISIPMTATVVGLALIYGYKWDSVLDFASTAWEVFQRRREGKQKATGLDTPELYETRRRDDRVSSTRSIWSVGTSRQRPGLLKGGEV</sequence>
<dbReference type="EMBL" id="CAUWAG010000020">
    <property type="protein sequence ID" value="CAJ2513016.1"/>
    <property type="molecule type" value="Genomic_DNA"/>
</dbReference>
<feature type="compositionally biased region" description="Basic and acidic residues" evidence="1">
    <location>
        <begin position="129"/>
        <end position="142"/>
    </location>
</feature>
<reference evidence="2" key="1">
    <citation type="submission" date="2023-10" db="EMBL/GenBank/DDBJ databases">
        <authorList>
            <person name="Hackl T."/>
        </authorList>
    </citation>
    <scope>NUCLEOTIDE SEQUENCE</scope>
</reference>
<feature type="compositionally biased region" description="Polar residues" evidence="1">
    <location>
        <begin position="85"/>
        <end position="99"/>
    </location>
</feature>
<comment type="caution">
    <text evidence="2">The sequence shown here is derived from an EMBL/GenBank/DDBJ whole genome shotgun (WGS) entry which is preliminary data.</text>
</comment>
<evidence type="ECO:0000256" key="1">
    <source>
        <dbReference type="SAM" id="MobiDB-lite"/>
    </source>
</evidence>
<feature type="compositionally biased region" description="Acidic residues" evidence="1">
    <location>
        <begin position="58"/>
        <end position="67"/>
    </location>
</feature>
<keyword evidence="3" id="KW-1185">Reference proteome</keyword>
<feature type="compositionally biased region" description="Basic and acidic residues" evidence="1">
    <location>
        <begin position="104"/>
        <end position="113"/>
    </location>
</feature>
<gene>
    <name evidence="2" type="ORF">KHLLAP_LOCUS13484</name>
</gene>
<feature type="compositionally biased region" description="Low complexity" evidence="1">
    <location>
        <begin position="252"/>
        <end position="266"/>
    </location>
</feature>
<feature type="compositionally biased region" description="Low complexity" evidence="1">
    <location>
        <begin position="231"/>
        <end position="240"/>
    </location>
</feature>
<evidence type="ECO:0000313" key="2">
    <source>
        <dbReference type="EMBL" id="CAJ2513016.1"/>
    </source>
</evidence>